<proteinExistence type="predicted"/>
<dbReference type="SMART" id="SM00114">
    <property type="entry name" value="CARD"/>
    <property type="match status" value="1"/>
</dbReference>
<feature type="compositionally biased region" description="Low complexity" evidence="1">
    <location>
        <begin position="95"/>
        <end position="104"/>
    </location>
</feature>
<evidence type="ECO:0000256" key="1">
    <source>
        <dbReference type="SAM" id="MobiDB-lite"/>
    </source>
</evidence>
<dbReference type="AlphaFoldDB" id="A0A2A4IXI5"/>
<organism evidence="3">
    <name type="scientific">Heliothis virescens</name>
    <name type="common">Tobacco budworm moth</name>
    <dbReference type="NCBI Taxonomy" id="7102"/>
    <lineage>
        <taxon>Eukaryota</taxon>
        <taxon>Metazoa</taxon>
        <taxon>Ecdysozoa</taxon>
        <taxon>Arthropoda</taxon>
        <taxon>Hexapoda</taxon>
        <taxon>Insecta</taxon>
        <taxon>Pterygota</taxon>
        <taxon>Neoptera</taxon>
        <taxon>Endopterygota</taxon>
        <taxon>Lepidoptera</taxon>
        <taxon>Glossata</taxon>
        <taxon>Ditrysia</taxon>
        <taxon>Noctuoidea</taxon>
        <taxon>Noctuidae</taxon>
        <taxon>Heliothinae</taxon>
        <taxon>Heliothis</taxon>
    </lineage>
</organism>
<accession>A0A2A4IXI5</accession>
<dbReference type="SUPFAM" id="SSF47986">
    <property type="entry name" value="DEATH domain"/>
    <property type="match status" value="1"/>
</dbReference>
<dbReference type="InterPro" id="IPR011029">
    <property type="entry name" value="DEATH-like_dom_sf"/>
</dbReference>
<feature type="domain" description="CARD" evidence="2">
    <location>
        <begin position="1"/>
        <end position="78"/>
    </location>
</feature>
<dbReference type="PROSITE" id="PS50209">
    <property type="entry name" value="CARD"/>
    <property type="match status" value="1"/>
</dbReference>
<sequence>MEDKHKEAIRSIFISLVERTDLDSVVTSLYEKDVFSEPMIEPYRIASVPERDRKRQLYIDIMRRGPLAFGHLVDTLGELGYWDLVRDLDPDSPFSFSSQRSFNPIPKLNLPTGNDNFHSLSRPKGDVNKSKHFYPFSPKDQSPVSRGFT</sequence>
<protein>
    <recommendedName>
        <fullName evidence="2">CARD domain-containing protein</fullName>
    </recommendedName>
</protein>
<comment type="caution">
    <text evidence="3">The sequence shown here is derived from an EMBL/GenBank/DDBJ whole genome shotgun (WGS) entry which is preliminary data.</text>
</comment>
<feature type="region of interest" description="Disordered" evidence="1">
    <location>
        <begin position="95"/>
        <end position="149"/>
    </location>
</feature>
<reference evidence="3" key="1">
    <citation type="submission" date="2017-09" db="EMBL/GenBank/DDBJ databases">
        <title>Contemporary evolution of a Lepidopteran species, Heliothis virescens, in response to modern agricultural practices.</title>
        <authorList>
            <person name="Fritz M.L."/>
            <person name="Deyonke A.M."/>
            <person name="Papanicolaou A."/>
            <person name="Micinski S."/>
            <person name="Westbrook J."/>
            <person name="Gould F."/>
        </authorList>
    </citation>
    <scope>NUCLEOTIDE SEQUENCE [LARGE SCALE GENOMIC DNA]</scope>
    <source>
        <strain evidence="3">HvINT-</strain>
        <tissue evidence="3">Whole body</tissue>
    </source>
</reference>
<dbReference type="GO" id="GO:0042981">
    <property type="term" value="P:regulation of apoptotic process"/>
    <property type="evidence" value="ECO:0007669"/>
    <property type="project" value="InterPro"/>
</dbReference>
<dbReference type="Gene3D" id="1.10.533.10">
    <property type="entry name" value="Death Domain, Fas"/>
    <property type="match status" value="1"/>
</dbReference>
<name>A0A2A4IXI5_HELVI</name>
<feature type="compositionally biased region" description="Polar residues" evidence="1">
    <location>
        <begin position="139"/>
        <end position="149"/>
    </location>
</feature>
<gene>
    <name evidence="3" type="ORF">B5V51_11068</name>
</gene>
<dbReference type="EMBL" id="NWSH01005463">
    <property type="protein sequence ID" value="PCG64196.1"/>
    <property type="molecule type" value="Genomic_DNA"/>
</dbReference>
<evidence type="ECO:0000313" key="3">
    <source>
        <dbReference type="EMBL" id="PCG64196.1"/>
    </source>
</evidence>
<dbReference type="CDD" id="cd01671">
    <property type="entry name" value="CARD"/>
    <property type="match status" value="1"/>
</dbReference>
<evidence type="ECO:0000259" key="2">
    <source>
        <dbReference type="PROSITE" id="PS50209"/>
    </source>
</evidence>
<dbReference type="InterPro" id="IPR001315">
    <property type="entry name" value="CARD"/>
</dbReference>